<proteinExistence type="predicted"/>
<protein>
    <submittedName>
        <fullName evidence="1">Uncharacterized protein</fullName>
    </submittedName>
</protein>
<comment type="caution">
    <text evidence="1">The sequence shown here is derived from an EMBL/GenBank/DDBJ whole genome shotgun (WGS) entry which is preliminary data.</text>
</comment>
<name>A0A0F9BZH5_9ZZZZ</name>
<feature type="non-terminal residue" evidence="1">
    <location>
        <position position="45"/>
    </location>
</feature>
<dbReference type="AlphaFoldDB" id="A0A0F9BZH5"/>
<organism evidence="1">
    <name type="scientific">marine sediment metagenome</name>
    <dbReference type="NCBI Taxonomy" id="412755"/>
    <lineage>
        <taxon>unclassified sequences</taxon>
        <taxon>metagenomes</taxon>
        <taxon>ecological metagenomes</taxon>
    </lineage>
</organism>
<evidence type="ECO:0000313" key="1">
    <source>
        <dbReference type="EMBL" id="KKL27310.1"/>
    </source>
</evidence>
<dbReference type="EMBL" id="LAZR01035510">
    <property type="protein sequence ID" value="KKL27310.1"/>
    <property type="molecule type" value="Genomic_DNA"/>
</dbReference>
<gene>
    <name evidence="1" type="ORF">LCGC14_2386420</name>
</gene>
<reference evidence="1" key="1">
    <citation type="journal article" date="2015" name="Nature">
        <title>Complex archaea that bridge the gap between prokaryotes and eukaryotes.</title>
        <authorList>
            <person name="Spang A."/>
            <person name="Saw J.H."/>
            <person name="Jorgensen S.L."/>
            <person name="Zaremba-Niedzwiedzka K."/>
            <person name="Martijn J."/>
            <person name="Lind A.E."/>
            <person name="van Eijk R."/>
            <person name="Schleper C."/>
            <person name="Guy L."/>
            <person name="Ettema T.J."/>
        </authorList>
    </citation>
    <scope>NUCLEOTIDE SEQUENCE</scope>
</reference>
<accession>A0A0F9BZH5</accession>
<sequence length="45" mass="5471">MKLETYDTPHTREEFELRFHYLSVQMKHGKCHFNGNITMDVLKNM</sequence>